<accession>A0ABS6FBC3</accession>
<keyword evidence="2" id="KW-0255">Endonuclease</keyword>
<evidence type="ECO:0000259" key="1">
    <source>
        <dbReference type="Pfam" id="PF03372"/>
    </source>
</evidence>
<organism evidence="2 3">
    <name type="scientific">Dysosmobacter acutus</name>
    <dbReference type="NCBI Taxonomy" id="2841504"/>
    <lineage>
        <taxon>Bacteria</taxon>
        <taxon>Bacillati</taxon>
        <taxon>Bacillota</taxon>
        <taxon>Clostridia</taxon>
        <taxon>Eubacteriales</taxon>
        <taxon>Oscillospiraceae</taxon>
        <taxon>Dysosmobacter</taxon>
    </lineage>
</organism>
<dbReference type="PROSITE" id="PS51257">
    <property type="entry name" value="PROKAR_LIPOPROTEIN"/>
    <property type="match status" value="1"/>
</dbReference>
<dbReference type="RefSeq" id="WP_216632734.1">
    <property type="nucleotide sequence ID" value="NZ_JAHLQN010000001.1"/>
</dbReference>
<protein>
    <submittedName>
        <fullName evidence="2">Endonuclease/exonuclease/phosphatase family protein</fullName>
    </submittedName>
</protein>
<keyword evidence="2" id="KW-0378">Hydrolase</keyword>
<dbReference type="Proteomes" id="UP000787672">
    <property type="component" value="Unassembled WGS sequence"/>
</dbReference>
<proteinExistence type="predicted"/>
<name>A0ABS6FBC3_9FIRM</name>
<reference evidence="2 3" key="1">
    <citation type="submission" date="2021-06" db="EMBL/GenBank/DDBJ databases">
        <authorList>
            <person name="Sun Q."/>
            <person name="Li D."/>
        </authorList>
    </citation>
    <scope>NUCLEOTIDE SEQUENCE [LARGE SCALE GENOMIC DNA]</scope>
    <source>
        <strain evidence="2 3">MSJ-2</strain>
    </source>
</reference>
<feature type="domain" description="Endonuclease/exonuclease/phosphatase" evidence="1">
    <location>
        <begin position="59"/>
        <end position="345"/>
    </location>
</feature>
<evidence type="ECO:0000313" key="2">
    <source>
        <dbReference type="EMBL" id="MBU5627365.1"/>
    </source>
</evidence>
<dbReference type="EMBL" id="JAHLQN010000001">
    <property type="protein sequence ID" value="MBU5627365.1"/>
    <property type="molecule type" value="Genomic_DNA"/>
</dbReference>
<dbReference type="GO" id="GO:0004519">
    <property type="term" value="F:endonuclease activity"/>
    <property type="evidence" value="ECO:0007669"/>
    <property type="project" value="UniProtKB-KW"/>
</dbReference>
<keyword evidence="3" id="KW-1185">Reference proteome</keyword>
<keyword evidence="2" id="KW-0540">Nuclease</keyword>
<gene>
    <name evidence="2" type="ORF">KQI82_10645</name>
</gene>
<comment type="caution">
    <text evidence="2">The sequence shown here is derived from an EMBL/GenBank/DDBJ whole genome shotgun (WGS) entry which is preliminary data.</text>
</comment>
<dbReference type="PANTHER" id="PTHR14859">
    <property type="entry name" value="CALCOFLUOR WHITE HYPERSENSITIVE PROTEIN PRECURSOR"/>
    <property type="match status" value="1"/>
</dbReference>
<evidence type="ECO:0000313" key="3">
    <source>
        <dbReference type="Proteomes" id="UP000787672"/>
    </source>
</evidence>
<dbReference type="InterPro" id="IPR005135">
    <property type="entry name" value="Endo/exonuclease/phosphatase"/>
</dbReference>
<dbReference type="Pfam" id="PF03372">
    <property type="entry name" value="Exo_endo_phos"/>
    <property type="match status" value="1"/>
</dbReference>
<dbReference type="InterPro" id="IPR051916">
    <property type="entry name" value="GPI-anchor_lipid_remodeler"/>
</dbReference>
<dbReference type="PANTHER" id="PTHR14859:SF1">
    <property type="entry name" value="PGAP2-INTERACTING PROTEIN"/>
    <property type="match status" value="1"/>
</dbReference>
<sequence>MKRVFKWGICILLVLILAAAGYVIYACAAYYRVEDELRIDVECNQESLVEADTLYKIVSYNVGFGAYSADYSFFMDGGRESRARSKEAVEENIGGALDAVESLGPQFVLFQEVDIGSTRSYQVDERSMIQERMAGYGVVFAQNYDSPYLLWPLNEPHGKSRSGMMTLSAYQIGESLRRSLPVEEGVWKFLDLDRCYSVSRLPVDNERELVLINAHLSAYTKDGSIADAQLHQLAAEMAEEYRKGNYVICGGDFNKDLLGDSSAVFGASGEEYSWAQPFPADSVPEGLGLVAPLDEERPVASCRNADRPYDADTAYTLTVDGFLVSDNVSVEKSGVADTGFAWSDHNPVYMEFRLNGKA</sequence>